<protein>
    <recommendedName>
        <fullName evidence="8">DNA 3'-5' helicase</fullName>
        <ecNumber evidence="8">5.6.2.4</ecNumber>
    </recommendedName>
</protein>
<dbReference type="PROSITE" id="PS51198">
    <property type="entry name" value="UVRD_HELICASE_ATP_BIND"/>
    <property type="match status" value="1"/>
</dbReference>
<dbReference type="RefSeq" id="WP_188431557.1">
    <property type="nucleotide sequence ID" value="NZ_BMEX01000004.1"/>
</dbReference>
<evidence type="ECO:0000256" key="5">
    <source>
        <dbReference type="ARBA" id="ARBA00022840"/>
    </source>
</evidence>
<evidence type="ECO:0000256" key="3">
    <source>
        <dbReference type="ARBA" id="ARBA00022801"/>
    </source>
</evidence>
<evidence type="ECO:0000313" key="12">
    <source>
        <dbReference type="EMBL" id="GGA43297.1"/>
    </source>
</evidence>
<keyword evidence="2 10" id="KW-0547">Nucleotide-binding</keyword>
<dbReference type="GO" id="GO:0004386">
    <property type="term" value="F:helicase activity"/>
    <property type="evidence" value="ECO:0007669"/>
    <property type="project" value="UniProtKB-KW"/>
</dbReference>
<name>A0ABQ1GHE3_9BACL</name>
<accession>A0ABQ1GHE3</accession>
<feature type="binding site" evidence="10">
    <location>
        <begin position="56"/>
        <end position="63"/>
    </location>
    <ligand>
        <name>ATP</name>
        <dbReference type="ChEBI" id="CHEBI:30616"/>
    </ligand>
</feature>
<comment type="catalytic activity">
    <reaction evidence="9">
        <text>ATP + H2O = ADP + phosphate + H(+)</text>
        <dbReference type="Rhea" id="RHEA:13065"/>
        <dbReference type="ChEBI" id="CHEBI:15377"/>
        <dbReference type="ChEBI" id="CHEBI:15378"/>
        <dbReference type="ChEBI" id="CHEBI:30616"/>
        <dbReference type="ChEBI" id="CHEBI:43474"/>
        <dbReference type="ChEBI" id="CHEBI:456216"/>
        <dbReference type="EC" id="5.6.2.4"/>
    </reaction>
</comment>
<evidence type="ECO:0000256" key="2">
    <source>
        <dbReference type="ARBA" id="ARBA00022741"/>
    </source>
</evidence>
<evidence type="ECO:0000256" key="10">
    <source>
        <dbReference type="PROSITE-ProRule" id="PRU00560"/>
    </source>
</evidence>
<dbReference type="InterPro" id="IPR027417">
    <property type="entry name" value="P-loop_NTPase"/>
</dbReference>
<evidence type="ECO:0000256" key="6">
    <source>
        <dbReference type="ARBA" id="ARBA00023235"/>
    </source>
</evidence>
<keyword evidence="5 10" id="KW-0067">ATP-binding</keyword>
<dbReference type="Pfam" id="PF13361">
    <property type="entry name" value="UvrD_C"/>
    <property type="match status" value="1"/>
</dbReference>
<evidence type="ECO:0000259" key="11">
    <source>
        <dbReference type="PROSITE" id="PS51198"/>
    </source>
</evidence>
<feature type="domain" description="UvrD-like helicase ATP-binding" evidence="11">
    <location>
        <begin position="35"/>
        <end position="337"/>
    </location>
</feature>
<gene>
    <name evidence="12" type="ORF">GCM10007416_15440</name>
</gene>
<evidence type="ECO:0000256" key="7">
    <source>
        <dbReference type="ARBA" id="ARBA00034617"/>
    </source>
</evidence>
<dbReference type="InterPro" id="IPR013986">
    <property type="entry name" value="DExx_box_DNA_helicase_dom_sf"/>
</dbReference>
<dbReference type="Gene3D" id="1.10.10.160">
    <property type="match status" value="1"/>
</dbReference>
<dbReference type="SUPFAM" id="SSF52540">
    <property type="entry name" value="P-loop containing nucleoside triphosphate hydrolases"/>
    <property type="match status" value="1"/>
</dbReference>
<reference evidence="13" key="1">
    <citation type="journal article" date="2019" name="Int. J. Syst. Evol. Microbiol.">
        <title>The Global Catalogue of Microorganisms (GCM) 10K type strain sequencing project: providing services to taxonomists for standard genome sequencing and annotation.</title>
        <authorList>
            <consortium name="The Broad Institute Genomics Platform"/>
            <consortium name="The Broad Institute Genome Sequencing Center for Infectious Disease"/>
            <person name="Wu L."/>
            <person name="Ma J."/>
        </authorList>
    </citation>
    <scope>NUCLEOTIDE SEQUENCE [LARGE SCALE GENOMIC DNA]</scope>
    <source>
        <strain evidence="13">CGMCC 1.12404</strain>
    </source>
</reference>
<evidence type="ECO:0000256" key="9">
    <source>
        <dbReference type="ARBA" id="ARBA00048988"/>
    </source>
</evidence>
<dbReference type="EC" id="5.6.2.4" evidence="8"/>
<comment type="catalytic activity">
    <reaction evidence="7">
        <text>Couples ATP hydrolysis with the unwinding of duplex DNA by translocating in the 3'-5' direction.</text>
        <dbReference type="EC" id="5.6.2.4"/>
    </reaction>
</comment>
<dbReference type="Proteomes" id="UP000617979">
    <property type="component" value="Unassembled WGS sequence"/>
</dbReference>
<dbReference type="Gene3D" id="3.40.50.300">
    <property type="entry name" value="P-loop containing nucleotide triphosphate hydrolases"/>
    <property type="match status" value="2"/>
</dbReference>
<organism evidence="12 13">
    <name type="scientific">Kroppenstedtia guangzhouensis</name>
    <dbReference type="NCBI Taxonomy" id="1274356"/>
    <lineage>
        <taxon>Bacteria</taxon>
        <taxon>Bacillati</taxon>
        <taxon>Bacillota</taxon>
        <taxon>Bacilli</taxon>
        <taxon>Bacillales</taxon>
        <taxon>Thermoactinomycetaceae</taxon>
        <taxon>Kroppenstedtia</taxon>
    </lineage>
</organism>
<dbReference type="PANTHER" id="PTHR11070">
    <property type="entry name" value="UVRD / RECB / PCRA DNA HELICASE FAMILY MEMBER"/>
    <property type="match status" value="1"/>
</dbReference>
<dbReference type="InterPro" id="IPR014016">
    <property type="entry name" value="UvrD-like_ATP-bd"/>
</dbReference>
<evidence type="ECO:0000256" key="1">
    <source>
        <dbReference type="ARBA" id="ARBA00009922"/>
    </source>
</evidence>
<comment type="similarity">
    <text evidence="1">Belongs to the helicase family. UvrD subfamily.</text>
</comment>
<dbReference type="Pfam" id="PF00580">
    <property type="entry name" value="UvrD-helicase"/>
    <property type="match status" value="1"/>
</dbReference>
<keyword evidence="13" id="KW-1185">Reference proteome</keyword>
<keyword evidence="4 10" id="KW-0347">Helicase</keyword>
<evidence type="ECO:0000256" key="4">
    <source>
        <dbReference type="ARBA" id="ARBA00022806"/>
    </source>
</evidence>
<dbReference type="InterPro" id="IPR000212">
    <property type="entry name" value="DNA_helicase_UvrD/REP"/>
</dbReference>
<comment type="caution">
    <text evidence="12">The sequence shown here is derived from an EMBL/GenBank/DDBJ whole genome shotgun (WGS) entry which is preliminary data.</text>
</comment>
<proteinExistence type="inferred from homology"/>
<dbReference type="EMBL" id="BMEX01000004">
    <property type="protein sequence ID" value="GGA43297.1"/>
    <property type="molecule type" value="Genomic_DNA"/>
</dbReference>
<evidence type="ECO:0000313" key="13">
    <source>
        <dbReference type="Proteomes" id="UP000617979"/>
    </source>
</evidence>
<keyword evidence="3 10" id="KW-0378">Hydrolase</keyword>
<keyword evidence="6" id="KW-0413">Isomerase</keyword>
<dbReference type="PANTHER" id="PTHR11070:SF45">
    <property type="entry name" value="DNA 3'-5' HELICASE"/>
    <property type="match status" value="1"/>
</dbReference>
<sequence>MTTTVALSDAARSFFLRSAKAWQNYFDAVGLLPGIDPSVEQKVVIQQEEDQLLINGSAGSGKSITLMYKLMKVMEQVKERHRILYVTFNRTLLDDTRKRMEQSERFLELKERHELHLETFHQMAYRLLKKMGVRDICPFYTSLDSIQKHQAKIRARIIALRDAFMESETYQRLPEAEKLYKTHTAAFFYEEFMWMKANGYVKREDYLEVERTGRSQTPRLTKAQRKTVFTLFEDYREMMRTKYKNDGYDMEDYALLLLGYLDQLPDSHHFDYVFVDEVQDLQPMQILALARLRKKGIVLTGDPKQRIYRSTPHSYASLGLNLQGRRNRTLRQNFRSTRQIMTLANSLRFDDTENDRENNQVYVKEGPKPEIRYFPKIAVLAQWLTETIQSIHRRDPEATLAVIHRYDDELNRGRPLPLQSFLERNFSLVTTRDYHKKFDPAAFRKPIFFTDVASVKGLEFDYVFIVHFDRDHYPLKSRLKDLRERSNDPSSEAFQKDENAILNDEKKWLYVAITRAKKEVRLLYSAEKALRISQFIRDFDTEDYVAVGFDQRRYGK</sequence>
<dbReference type="InterPro" id="IPR014017">
    <property type="entry name" value="DNA_helicase_UvrD-like_C"/>
</dbReference>
<evidence type="ECO:0000256" key="8">
    <source>
        <dbReference type="ARBA" id="ARBA00034808"/>
    </source>
</evidence>